<evidence type="ECO:0000313" key="3">
    <source>
        <dbReference type="Proteomes" id="UP000603865"/>
    </source>
</evidence>
<feature type="transmembrane region" description="Helical" evidence="1">
    <location>
        <begin position="143"/>
        <end position="166"/>
    </location>
</feature>
<dbReference type="EMBL" id="BMQL01000012">
    <property type="protein sequence ID" value="GGR10530.1"/>
    <property type="molecule type" value="Genomic_DNA"/>
</dbReference>
<feature type="transmembrane region" description="Helical" evidence="1">
    <location>
        <begin position="54"/>
        <end position="72"/>
    </location>
</feature>
<keyword evidence="3" id="KW-1185">Reference proteome</keyword>
<evidence type="ECO:0008006" key="4">
    <source>
        <dbReference type="Google" id="ProtNLM"/>
    </source>
</evidence>
<comment type="caution">
    <text evidence="2">The sequence shown here is derived from an EMBL/GenBank/DDBJ whole genome shotgun (WGS) entry which is preliminary data.</text>
</comment>
<organism evidence="2 3">
    <name type="scientific">Deinococcus ruber</name>
    <dbReference type="NCBI Taxonomy" id="1848197"/>
    <lineage>
        <taxon>Bacteria</taxon>
        <taxon>Thermotogati</taxon>
        <taxon>Deinococcota</taxon>
        <taxon>Deinococci</taxon>
        <taxon>Deinococcales</taxon>
        <taxon>Deinococcaceae</taxon>
        <taxon>Deinococcus</taxon>
    </lineage>
</organism>
<feature type="transmembrane region" description="Helical" evidence="1">
    <location>
        <begin position="28"/>
        <end position="47"/>
    </location>
</feature>
<gene>
    <name evidence="2" type="ORF">GCM10008957_24020</name>
</gene>
<dbReference type="Proteomes" id="UP000603865">
    <property type="component" value="Unassembled WGS sequence"/>
</dbReference>
<proteinExistence type="predicted"/>
<keyword evidence="1" id="KW-0472">Membrane</keyword>
<reference evidence="2" key="2">
    <citation type="submission" date="2020-09" db="EMBL/GenBank/DDBJ databases">
        <authorList>
            <person name="Sun Q."/>
            <person name="Ohkuma M."/>
        </authorList>
    </citation>
    <scope>NUCLEOTIDE SEQUENCE</scope>
    <source>
        <strain evidence="2">JCM 31311</strain>
    </source>
</reference>
<dbReference type="RefSeq" id="WP_189090694.1">
    <property type="nucleotide sequence ID" value="NZ_BMQL01000012.1"/>
</dbReference>
<protein>
    <recommendedName>
        <fullName evidence="4">Cytochrome c oxidase assembly protein</fullName>
    </recommendedName>
</protein>
<sequence>MRLACGGLALVLGLLAGGLYLSARMPGHMLAHLLLSLAVPPLLLLAAPRWRPRVPAWAGGLLLAAVTVLSHLPQTMMMQRHHPALLLLDGVLFFGAGVAFALGLWPATVAALGVTVVQMAVCALTGAWVAFGDPMPGAAAAGTLMWVGGGLTYSAAALTIIVRLVSKEEGASSYAR</sequence>
<evidence type="ECO:0000313" key="2">
    <source>
        <dbReference type="EMBL" id="GGR10530.1"/>
    </source>
</evidence>
<keyword evidence="1" id="KW-1133">Transmembrane helix</keyword>
<reference evidence="2" key="1">
    <citation type="journal article" date="2014" name="Int. J. Syst. Evol. Microbiol.">
        <title>Complete genome sequence of Corynebacterium casei LMG S-19264T (=DSM 44701T), isolated from a smear-ripened cheese.</title>
        <authorList>
            <consortium name="US DOE Joint Genome Institute (JGI-PGF)"/>
            <person name="Walter F."/>
            <person name="Albersmeier A."/>
            <person name="Kalinowski J."/>
            <person name="Ruckert C."/>
        </authorList>
    </citation>
    <scope>NUCLEOTIDE SEQUENCE</scope>
    <source>
        <strain evidence="2">JCM 31311</strain>
    </source>
</reference>
<evidence type="ECO:0000256" key="1">
    <source>
        <dbReference type="SAM" id="Phobius"/>
    </source>
</evidence>
<dbReference type="AlphaFoldDB" id="A0A918C8R6"/>
<feature type="transmembrane region" description="Helical" evidence="1">
    <location>
        <begin position="84"/>
        <end position="102"/>
    </location>
</feature>
<feature type="transmembrane region" description="Helical" evidence="1">
    <location>
        <begin position="109"/>
        <end position="131"/>
    </location>
</feature>
<name>A0A918C8R6_9DEIO</name>
<accession>A0A918C8R6</accession>
<keyword evidence="1" id="KW-0812">Transmembrane</keyword>